<dbReference type="InterPro" id="IPR049012">
    <property type="entry name" value="Mutator_transp_dom"/>
</dbReference>
<keyword evidence="4" id="KW-1185">Reference proteome</keyword>
<dbReference type="EMBL" id="JAFNEN010002556">
    <property type="protein sequence ID" value="KAG8172590.1"/>
    <property type="molecule type" value="Genomic_DNA"/>
</dbReference>
<feature type="region of interest" description="Disordered" evidence="1">
    <location>
        <begin position="1"/>
        <end position="48"/>
    </location>
</feature>
<feature type="region of interest" description="Disordered" evidence="1">
    <location>
        <begin position="174"/>
        <end position="199"/>
    </location>
</feature>
<comment type="caution">
    <text evidence="3">The sequence shown here is derived from an EMBL/GenBank/DDBJ whole genome shotgun (WGS) entry which is preliminary data.</text>
</comment>
<evidence type="ECO:0000313" key="4">
    <source>
        <dbReference type="Proteomes" id="UP000827092"/>
    </source>
</evidence>
<reference evidence="3 4" key="1">
    <citation type="journal article" date="2022" name="Nat. Ecol. Evol.">
        <title>A masculinizing supergene underlies an exaggerated male reproductive morph in a spider.</title>
        <authorList>
            <person name="Hendrickx F."/>
            <person name="De Corte Z."/>
            <person name="Sonet G."/>
            <person name="Van Belleghem S.M."/>
            <person name="Kostlbacher S."/>
            <person name="Vangestel C."/>
        </authorList>
    </citation>
    <scope>NUCLEOTIDE SEQUENCE [LARGE SCALE GENOMIC DNA]</scope>
    <source>
        <strain evidence="3">W744_W776</strain>
    </source>
</reference>
<feature type="compositionally biased region" description="Basic residues" evidence="1">
    <location>
        <begin position="9"/>
        <end position="20"/>
    </location>
</feature>
<proteinExistence type="predicted"/>
<accession>A0AAV6TKU7</accession>
<evidence type="ECO:0000313" key="3">
    <source>
        <dbReference type="EMBL" id="KAG8172590.1"/>
    </source>
</evidence>
<dbReference type="AlphaFoldDB" id="A0AAV6TKU7"/>
<protein>
    <recommendedName>
        <fullName evidence="2">Mutator-like transposase domain-containing protein</fullName>
    </recommendedName>
</protein>
<evidence type="ECO:0000256" key="1">
    <source>
        <dbReference type="SAM" id="MobiDB-lite"/>
    </source>
</evidence>
<name>A0AAV6TKU7_9ARAC</name>
<evidence type="ECO:0000259" key="2">
    <source>
        <dbReference type="Pfam" id="PF20700"/>
    </source>
</evidence>
<dbReference type="Pfam" id="PF20700">
    <property type="entry name" value="Mutator"/>
    <property type="match status" value="1"/>
</dbReference>
<dbReference type="Proteomes" id="UP000827092">
    <property type="component" value="Unassembled WGS sequence"/>
</dbReference>
<organism evidence="3 4">
    <name type="scientific">Oedothorax gibbosus</name>
    <dbReference type="NCBI Taxonomy" id="931172"/>
    <lineage>
        <taxon>Eukaryota</taxon>
        <taxon>Metazoa</taxon>
        <taxon>Ecdysozoa</taxon>
        <taxon>Arthropoda</taxon>
        <taxon>Chelicerata</taxon>
        <taxon>Arachnida</taxon>
        <taxon>Araneae</taxon>
        <taxon>Araneomorphae</taxon>
        <taxon>Entelegynae</taxon>
        <taxon>Araneoidea</taxon>
        <taxon>Linyphiidae</taxon>
        <taxon>Erigoninae</taxon>
        <taxon>Oedothorax</taxon>
    </lineage>
</organism>
<gene>
    <name evidence="3" type="ORF">JTE90_015821</name>
</gene>
<feature type="domain" description="Mutator-like transposase" evidence="2">
    <location>
        <begin position="65"/>
        <end position="152"/>
    </location>
</feature>
<sequence>MNATSSRWLKPKGRMTKRRRAQIENSRKRFSSSEVPSLPGGSRNQRFEPAIRDTKSSGFCTISREMWSDLLKNVLCSECGAINGLEIVEHQSYGFSTKVELICKRCDKSFGTSFTSERETETKSFSINNKIASAFLAIGRGHAALQTFSMVLGTQAMDRYVGALELQNEDVNDSSLNLGQKRDNRRVQQKKRKSTAAYKQTRNTKKYKKIATLKKVEKKEGKVYGAGIAN</sequence>